<sequence length="193" mass="21913">MQSICTQLTKIVKAQLLEVSFGLKPGLGLENTSLSQIHGTQQFPWVWNINPRDPTAGTDQISGKLSSFSGSDTIVVPYLLLQPSYFTIIDPKRMKTNKNSKPKSITKCLLHEIFFLHRLLLRLEHSEQRRKLNNENCNEKVSEKGKKNKSRETYLPPRRPIQGRVLSAWSTSSGDRVAVSRNKVPMSGIRQQQ</sequence>
<dbReference type="EMBL" id="CM044701">
    <property type="protein sequence ID" value="KAI5680097.1"/>
    <property type="molecule type" value="Genomic_DNA"/>
</dbReference>
<organism evidence="1 2">
    <name type="scientific">Catharanthus roseus</name>
    <name type="common">Madagascar periwinkle</name>
    <name type="synonym">Vinca rosea</name>
    <dbReference type="NCBI Taxonomy" id="4058"/>
    <lineage>
        <taxon>Eukaryota</taxon>
        <taxon>Viridiplantae</taxon>
        <taxon>Streptophyta</taxon>
        <taxon>Embryophyta</taxon>
        <taxon>Tracheophyta</taxon>
        <taxon>Spermatophyta</taxon>
        <taxon>Magnoliopsida</taxon>
        <taxon>eudicotyledons</taxon>
        <taxon>Gunneridae</taxon>
        <taxon>Pentapetalae</taxon>
        <taxon>asterids</taxon>
        <taxon>lamiids</taxon>
        <taxon>Gentianales</taxon>
        <taxon>Apocynaceae</taxon>
        <taxon>Rauvolfioideae</taxon>
        <taxon>Vinceae</taxon>
        <taxon>Catharanthinae</taxon>
        <taxon>Catharanthus</taxon>
    </lineage>
</organism>
<comment type="caution">
    <text evidence="1">The sequence shown here is derived from an EMBL/GenBank/DDBJ whole genome shotgun (WGS) entry which is preliminary data.</text>
</comment>
<name>A0ACC0C5G6_CATRO</name>
<gene>
    <name evidence="1" type="ORF">M9H77_01324</name>
</gene>
<protein>
    <submittedName>
        <fullName evidence="1">Uncharacterized protein</fullName>
    </submittedName>
</protein>
<reference evidence="2" key="1">
    <citation type="journal article" date="2023" name="Nat. Plants">
        <title>Single-cell RNA sequencing provides a high-resolution roadmap for understanding the multicellular compartmentation of specialized metabolism.</title>
        <authorList>
            <person name="Sun S."/>
            <person name="Shen X."/>
            <person name="Li Y."/>
            <person name="Li Y."/>
            <person name="Wang S."/>
            <person name="Li R."/>
            <person name="Zhang H."/>
            <person name="Shen G."/>
            <person name="Guo B."/>
            <person name="Wei J."/>
            <person name="Xu J."/>
            <person name="St-Pierre B."/>
            <person name="Chen S."/>
            <person name="Sun C."/>
        </authorList>
    </citation>
    <scope>NUCLEOTIDE SEQUENCE [LARGE SCALE GENOMIC DNA]</scope>
</reference>
<evidence type="ECO:0000313" key="2">
    <source>
        <dbReference type="Proteomes" id="UP001060085"/>
    </source>
</evidence>
<keyword evidence="2" id="KW-1185">Reference proteome</keyword>
<proteinExistence type="predicted"/>
<accession>A0ACC0C5G6</accession>
<evidence type="ECO:0000313" key="1">
    <source>
        <dbReference type="EMBL" id="KAI5680097.1"/>
    </source>
</evidence>
<dbReference type="Proteomes" id="UP001060085">
    <property type="component" value="Linkage Group LG01"/>
</dbReference>